<feature type="region of interest" description="Disordered" evidence="3">
    <location>
        <begin position="645"/>
        <end position="682"/>
    </location>
</feature>
<protein>
    <submittedName>
        <fullName evidence="5">Oidioi.mRNA.OKI2018_I69.PAR.g9656.t2.cds</fullName>
    </submittedName>
</protein>
<dbReference type="InterPro" id="IPR051480">
    <property type="entry name" value="Endocytic_GEF_Adapter"/>
</dbReference>
<organism evidence="5 6">
    <name type="scientific">Oikopleura dioica</name>
    <name type="common">Tunicate</name>
    <dbReference type="NCBI Taxonomy" id="34765"/>
    <lineage>
        <taxon>Eukaryota</taxon>
        <taxon>Metazoa</taxon>
        <taxon>Chordata</taxon>
        <taxon>Tunicata</taxon>
        <taxon>Appendicularia</taxon>
        <taxon>Copelata</taxon>
        <taxon>Oikopleuridae</taxon>
        <taxon>Oikopleura</taxon>
    </lineage>
</organism>
<name>A0ABN7RMH9_OIKDI</name>
<feature type="region of interest" description="Disordered" evidence="3">
    <location>
        <begin position="131"/>
        <end position="227"/>
    </location>
</feature>
<dbReference type="EMBL" id="OU015568">
    <property type="protein sequence ID" value="CAG5080592.1"/>
    <property type="molecule type" value="Genomic_DNA"/>
</dbReference>
<evidence type="ECO:0000259" key="4">
    <source>
        <dbReference type="PROSITE" id="PS50010"/>
    </source>
</evidence>
<feature type="compositionally biased region" description="Basic and acidic residues" evidence="3">
    <location>
        <begin position="655"/>
        <end position="668"/>
    </location>
</feature>
<accession>A0ABN7RMH9</accession>
<dbReference type="SMART" id="SM00325">
    <property type="entry name" value="RhoGEF"/>
    <property type="match status" value="1"/>
</dbReference>
<dbReference type="InterPro" id="IPR035899">
    <property type="entry name" value="DBL_dom_sf"/>
</dbReference>
<dbReference type="Proteomes" id="UP001158576">
    <property type="component" value="Chromosome PAR"/>
</dbReference>
<evidence type="ECO:0000256" key="1">
    <source>
        <dbReference type="ARBA" id="ARBA00004496"/>
    </source>
</evidence>
<dbReference type="InterPro" id="IPR000219">
    <property type="entry name" value="DH_dom"/>
</dbReference>
<dbReference type="PANTHER" id="PTHR46006:SF8">
    <property type="entry name" value="DH DOMAIN-CONTAINING PROTEIN"/>
    <property type="match status" value="1"/>
</dbReference>
<feature type="compositionally biased region" description="Low complexity" evidence="3">
    <location>
        <begin position="30"/>
        <end position="50"/>
    </location>
</feature>
<feature type="compositionally biased region" description="Basic and acidic residues" evidence="3">
    <location>
        <begin position="63"/>
        <end position="93"/>
    </location>
</feature>
<sequence>MNFLFGRRPSRTTTGADENSGRLRKAKHFSSIQNLSSSSSSSANSTLKNSQKYGSTKSLFTHPENEQFDLKNSIDENFEEELKNRDRFDEKPKPLKRKNSLTAGFLRPIRKDRPTCRRQSVAEINCSNFKRSDPARVSSRKRRESNSGRPNTWHEGSTRTQHHPSLTESLDEEAEYLDSNSNISNSDIEADRKSVVSVSEANPSRDISRIPPKRQISAPTTSSRPKKIVKNPKKRIDFRATFSRDKTFAATVANYQVMKGQWHEAYPSTFEEIREDKDEVKRQNIIWEVVKSHMDFCEDLLTVKNVYYQGVKTLAPVDERNVPLVDPNELFGNLAEVIAVNDDLACQFQNIRDHRGLVQSIGPSLLEWIPKIVVYADYSKGLVEKRNRLEEVFQMAKIRDYLEAAQQSDFSRKLSIWSMLDAPRTKLPRMKMIIERLQKSTPEDNEDHHLLLHVCEQLDLQTKYLNDCIAEIEFKVKSKSLEYDKSLPHKAHQAPEGATRLLFNGNIKESNKDSELLLFNNCLLIAKRKSKTRLKVTFCEILDNIDLDHPQIQSPKLILKVLQHNKNLKIDALQAIDAMNWHRKFAEAKKSFVESFVSSSPANLIELDGANSPLRIPPGTKRVSEKTERPNSLFGNLFSRNLASRQNSPAIRRKTSGDTDESRQAIEKAKKKHTKSDPLLSNNSAFESEDLIKISDVVTTDSSSLADVSFADSESTNSSTEVTINRSASNLSTMSGTSFMSNSSDGISTHRFGTSFNSNQNPKNQLQANQNPVPKKQYKNSPLWIAAKTSRIQT</sequence>
<keyword evidence="6" id="KW-1185">Reference proteome</keyword>
<feature type="compositionally biased region" description="Polar residues" evidence="3">
    <location>
        <begin position="732"/>
        <end position="772"/>
    </location>
</feature>
<dbReference type="PANTHER" id="PTHR46006">
    <property type="entry name" value="RHO GUANINE NUCLEOTIDE EXCHANGE FACTOR AT 64C, ISOFORM A"/>
    <property type="match status" value="1"/>
</dbReference>
<feature type="domain" description="DH" evidence="4">
    <location>
        <begin position="281"/>
        <end position="468"/>
    </location>
</feature>
<dbReference type="Gene3D" id="1.20.900.10">
    <property type="entry name" value="Dbl homology (DH) domain"/>
    <property type="match status" value="1"/>
</dbReference>
<dbReference type="SUPFAM" id="SSF48065">
    <property type="entry name" value="DBL homology domain (DH-domain)"/>
    <property type="match status" value="1"/>
</dbReference>
<evidence type="ECO:0000313" key="6">
    <source>
        <dbReference type="Proteomes" id="UP001158576"/>
    </source>
</evidence>
<keyword evidence="2" id="KW-0963">Cytoplasm</keyword>
<evidence type="ECO:0000313" key="5">
    <source>
        <dbReference type="EMBL" id="CAG5080592.1"/>
    </source>
</evidence>
<feature type="compositionally biased region" description="Low complexity" evidence="3">
    <location>
        <begin position="178"/>
        <end position="187"/>
    </location>
</feature>
<comment type="subcellular location">
    <subcellularLocation>
        <location evidence="1">Cytoplasm</location>
    </subcellularLocation>
</comment>
<feature type="compositionally biased region" description="Polar residues" evidence="3">
    <location>
        <begin position="147"/>
        <end position="168"/>
    </location>
</feature>
<feature type="region of interest" description="Disordered" evidence="3">
    <location>
        <begin position="1"/>
        <end position="118"/>
    </location>
</feature>
<proteinExistence type="predicted"/>
<feature type="region of interest" description="Disordered" evidence="3">
    <location>
        <begin position="732"/>
        <end position="794"/>
    </location>
</feature>
<dbReference type="Pfam" id="PF00621">
    <property type="entry name" value="RhoGEF"/>
    <property type="match status" value="1"/>
</dbReference>
<evidence type="ECO:0000256" key="2">
    <source>
        <dbReference type="ARBA" id="ARBA00022490"/>
    </source>
</evidence>
<dbReference type="PROSITE" id="PS50010">
    <property type="entry name" value="DH_2"/>
    <property type="match status" value="1"/>
</dbReference>
<reference evidence="5 6" key="1">
    <citation type="submission" date="2021-04" db="EMBL/GenBank/DDBJ databases">
        <authorList>
            <person name="Bliznina A."/>
        </authorList>
    </citation>
    <scope>NUCLEOTIDE SEQUENCE [LARGE SCALE GENOMIC DNA]</scope>
</reference>
<gene>
    <name evidence="5" type="ORF">OKIOD_LOCUS1214</name>
</gene>
<evidence type="ECO:0000256" key="3">
    <source>
        <dbReference type="SAM" id="MobiDB-lite"/>
    </source>
</evidence>